<dbReference type="Proteomes" id="UP000537204">
    <property type="component" value="Unassembled WGS sequence"/>
</dbReference>
<comment type="caution">
    <text evidence="1">The sequence shown here is derived from an EMBL/GenBank/DDBJ whole genome shotgun (WGS) entry which is preliminary data.</text>
</comment>
<evidence type="ECO:0000313" key="1">
    <source>
        <dbReference type="EMBL" id="MBB5637075.1"/>
    </source>
</evidence>
<evidence type="ECO:0000313" key="2">
    <source>
        <dbReference type="Proteomes" id="UP000537204"/>
    </source>
</evidence>
<gene>
    <name evidence="1" type="ORF">HDE68_002988</name>
</gene>
<organism evidence="1 2">
    <name type="scientific">Pedobacter cryoconitis</name>
    <dbReference type="NCBI Taxonomy" id="188932"/>
    <lineage>
        <taxon>Bacteria</taxon>
        <taxon>Pseudomonadati</taxon>
        <taxon>Bacteroidota</taxon>
        <taxon>Sphingobacteriia</taxon>
        <taxon>Sphingobacteriales</taxon>
        <taxon>Sphingobacteriaceae</taxon>
        <taxon>Pedobacter</taxon>
    </lineage>
</organism>
<accession>A0A7W9E0X6</accession>
<protein>
    <submittedName>
        <fullName evidence="1">Uncharacterized protein</fullName>
    </submittedName>
</protein>
<name>A0A7W9E0X6_9SPHI</name>
<reference evidence="1 2" key="1">
    <citation type="submission" date="2020-08" db="EMBL/GenBank/DDBJ databases">
        <title>Genomic Encyclopedia of Type Strains, Phase IV (KMG-V): Genome sequencing to study the core and pangenomes of soil and plant-associated prokaryotes.</title>
        <authorList>
            <person name="Whitman W."/>
        </authorList>
    </citation>
    <scope>NUCLEOTIDE SEQUENCE [LARGE SCALE GENOMIC DNA]</scope>
    <source>
        <strain evidence="1 2">S3M1</strain>
    </source>
</reference>
<dbReference type="EMBL" id="JACHCE010000004">
    <property type="protein sequence ID" value="MBB5637075.1"/>
    <property type="molecule type" value="Genomic_DNA"/>
</dbReference>
<dbReference type="RefSeq" id="WP_183882963.1">
    <property type="nucleotide sequence ID" value="NZ_JACHCD010000004.1"/>
</dbReference>
<sequence length="143" mass="15526">MKTHFYFCLIVLAGLLTSATPKREKIHNFSKMPVQGQTRVSIYTTLTRKLASSGRVVPVNRATIKNLTTGQSTVTNDGGQSALDFSIGDQVRITLPKNAALDLGGQSSVLITWTVGQPLNKTIETYLTDIESTQAWSGTVLLN</sequence>
<dbReference type="AlphaFoldDB" id="A0A7W9E0X6"/>
<proteinExistence type="predicted"/>